<evidence type="ECO:0000256" key="1">
    <source>
        <dbReference type="ARBA" id="ARBA00022737"/>
    </source>
</evidence>
<name>A0A2M8PG90_9CHLR</name>
<evidence type="ECO:0008006" key="6">
    <source>
        <dbReference type="Google" id="ProtNLM"/>
    </source>
</evidence>
<evidence type="ECO:0000256" key="2">
    <source>
        <dbReference type="ARBA" id="ARBA00022803"/>
    </source>
</evidence>
<keyword evidence="2 3" id="KW-0802">TPR repeat</keyword>
<dbReference type="Gene3D" id="1.25.40.10">
    <property type="entry name" value="Tetratricopeptide repeat domain"/>
    <property type="match status" value="3"/>
</dbReference>
<evidence type="ECO:0000313" key="4">
    <source>
        <dbReference type="EMBL" id="PJF36561.1"/>
    </source>
</evidence>
<dbReference type="Proteomes" id="UP000229681">
    <property type="component" value="Unassembled WGS sequence"/>
</dbReference>
<keyword evidence="1" id="KW-0677">Repeat</keyword>
<dbReference type="InterPro" id="IPR011990">
    <property type="entry name" value="TPR-like_helical_dom_sf"/>
</dbReference>
<organism evidence="4 5">
    <name type="scientific">Candidatus Thermofonsia Clade 1 bacterium</name>
    <dbReference type="NCBI Taxonomy" id="2364210"/>
    <lineage>
        <taxon>Bacteria</taxon>
        <taxon>Bacillati</taxon>
        <taxon>Chloroflexota</taxon>
        <taxon>Candidatus Thermofontia</taxon>
        <taxon>Candidatus Thermofonsia Clade 1</taxon>
    </lineage>
</organism>
<dbReference type="PROSITE" id="PS50005">
    <property type="entry name" value="TPR"/>
    <property type="match status" value="1"/>
</dbReference>
<dbReference type="InterPro" id="IPR019734">
    <property type="entry name" value="TPR_rpt"/>
</dbReference>
<dbReference type="Pfam" id="PF14559">
    <property type="entry name" value="TPR_19"/>
    <property type="match status" value="1"/>
</dbReference>
<dbReference type="AlphaFoldDB" id="A0A2M8PG90"/>
<dbReference type="PANTHER" id="PTHR44186:SF1">
    <property type="entry name" value="BARDET-BIEDL SYNDROME 4 PROTEIN"/>
    <property type="match status" value="1"/>
</dbReference>
<dbReference type="SMART" id="SM00028">
    <property type="entry name" value="TPR"/>
    <property type="match status" value="6"/>
</dbReference>
<sequence length="471" mass="51673">MARNYSTFAKHLLPRLALLGLCLLLVRAPYPLALREALQRGAAAFERGDLGIALEAYHQALIFWPDDAFSLQRLYQIAMAARRYDLASAYLKPWTAHQGYSARVHRAWADWFAAQGDAYAADAHRRAALQGTAADVPLLRALADSALSRRAWQRAIEYLERAEALAADAPEVRFALAALLLPEQPQKAADLLAALPESTTAQTLRELLAAHGQESAALFAFRCGLALIEAGQWRYAERALHFANAQGSDLPAARAFLGLAQSINGRDGAPLIEQAVQAAPDDAFVQYAAGLYWRRQGDLDQALMALRLAYALDSQNAALAAEIGQTYRQGGNLAEAARWLNNAVRLAPENAELRRALAAFYADENYALNGEGLAFLRQSLAALPADAEIAANYGYALLYNAQVQLAYAELQRAIALDSQNPRARYYFAVLLEHQGDAQGAIESYRFVYQHAEDALKWRAERALQRLGAPLP</sequence>
<accession>A0A2M8PG90</accession>
<evidence type="ECO:0000313" key="5">
    <source>
        <dbReference type="Proteomes" id="UP000229681"/>
    </source>
</evidence>
<gene>
    <name evidence="4" type="ORF">CUN49_04850</name>
</gene>
<protein>
    <recommendedName>
        <fullName evidence="6">Tetratricopeptide repeat protein</fullName>
    </recommendedName>
</protein>
<dbReference type="EMBL" id="PGTM01000045">
    <property type="protein sequence ID" value="PJF36561.1"/>
    <property type="molecule type" value="Genomic_DNA"/>
</dbReference>
<proteinExistence type="predicted"/>
<feature type="repeat" description="TPR" evidence="3">
    <location>
        <begin position="317"/>
        <end position="350"/>
    </location>
</feature>
<dbReference type="SUPFAM" id="SSF48452">
    <property type="entry name" value="TPR-like"/>
    <property type="match status" value="2"/>
</dbReference>
<dbReference type="PANTHER" id="PTHR44186">
    <property type="match status" value="1"/>
</dbReference>
<evidence type="ECO:0000256" key="3">
    <source>
        <dbReference type="PROSITE-ProRule" id="PRU00339"/>
    </source>
</evidence>
<comment type="caution">
    <text evidence="4">The sequence shown here is derived from an EMBL/GenBank/DDBJ whole genome shotgun (WGS) entry which is preliminary data.</text>
</comment>
<reference evidence="4 5" key="1">
    <citation type="submission" date="2017-11" db="EMBL/GenBank/DDBJ databases">
        <title>Evolution of Phototrophy in the Chloroflexi Phylum Driven by Horizontal Gene Transfer.</title>
        <authorList>
            <person name="Ward L.M."/>
            <person name="Hemp J."/>
            <person name="Shih P.M."/>
            <person name="Mcglynn S.E."/>
            <person name="Fischer W."/>
        </authorList>
    </citation>
    <scope>NUCLEOTIDE SEQUENCE [LARGE SCALE GENOMIC DNA]</scope>
    <source>
        <strain evidence="4">JP3_13</strain>
    </source>
</reference>